<protein>
    <submittedName>
        <fullName evidence="1">Uncharacterized protein</fullName>
    </submittedName>
</protein>
<evidence type="ECO:0000313" key="1">
    <source>
        <dbReference type="EMBL" id="JAD20811.1"/>
    </source>
</evidence>
<reference evidence="1" key="1">
    <citation type="submission" date="2014-09" db="EMBL/GenBank/DDBJ databases">
        <authorList>
            <person name="Magalhaes I.L.F."/>
            <person name="Oliveira U."/>
            <person name="Santos F.R."/>
            <person name="Vidigal T.H.D.A."/>
            <person name="Brescovit A.D."/>
            <person name="Santos A.J."/>
        </authorList>
    </citation>
    <scope>NUCLEOTIDE SEQUENCE</scope>
    <source>
        <tissue evidence="1">Shoot tissue taken approximately 20 cm above the soil surface</tissue>
    </source>
</reference>
<accession>A0A0A8Y3E2</accession>
<sequence length="52" mass="5826">MNISYALIHVPAGMYSTVPLSIYYLENLGVGNHMMVKLLERFLSPNVLRTGT</sequence>
<reference evidence="1" key="2">
    <citation type="journal article" date="2015" name="Data Brief">
        <title>Shoot transcriptome of the giant reed, Arundo donax.</title>
        <authorList>
            <person name="Barrero R.A."/>
            <person name="Guerrero F.D."/>
            <person name="Moolhuijzen P."/>
            <person name="Goolsby J.A."/>
            <person name="Tidwell J."/>
            <person name="Bellgard S.E."/>
            <person name="Bellgard M.I."/>
        </authorList>
    </citation>
    <scope>NUCLEOTIDE SEQUENCE</scope>
    <source>
        <tissue evidence="1">Shoot tissue taken approximately 20 cm above the soil surface</tissue>
    </source>
</reference>
<proteinExistence type="predicted"/>
<name>A0A0A8Y3E2_ARUDO</name>
<dbReference type="EMBL" id="GBRH01277084">
    <property type="protein sequence ID" value="JAD20811.1"/>
    <property type="molecule type" value="Transcribed_RNA"/>
</dbReference>
<organism evidence="1">
    <name type="scientific">Arundo donax</name>
    <name type="common">Giant reed</name>
    <name type="synonym">Donax arundinaceus</name>
    <dbReference type="NCBI Taxonomy" id="35708"/>
    <lineage>
        <taxon>Eukaryota</taxon>
        <taxon>Viridiplantae</taxon>
        <taxon>Streptophyta</taxon>
        <taxon>Embryophyta</taxon>
        <taxon>Tracheophyta</taxon>
        <taxon>Spermatophyta</taxon>
        <taxon>Magnoliopsida</taxon>
        <taxon>Liliopsida</taxon>
        <taxon>Poales</taxon>
        <taxon>Poaceae</taxon>
        <taxon>PACMAD clade</taxon>
        <taxon>Arundinoideae</taxon>
        <taxon>Arundineae</taxon>
        <taxon>Arundo</taxon>
    </lineage>
</organism>
<dbReference type="AlphaFoldDB" id="A0A0A8Y3E2"/>